<dbReference type="SMART" id="SM01234">
    <property type="entry name" value="Haemolytic"/>
    <property type="match status" value="1"/>
</dbReference>
<accession>A0A3S5GYP9</accession>
<proteinExistence type="predicted"/>
<reference evidence="2" key="1">
    <citation type="journal article" date="2018" name="J. Ind. Microbiol. Biotechnol.">
        <title>Genome mining reveals uncommon alkylpyrones as type III PKS products from myxobacteria.</title>
        <authorList>
            <person name="Hug J.J."/>
            <person name="Panter F."/>
            <person name="Krug D."/>
            <person name="Muller R."/>
        </authorList>
    </citation>
    <scope>NUCLEOTIDE SEQUENCE</scope>
    <source>
        <strain evidence="2">MNa3063</strain>
    </source>
</reference>
<dbReference type="EMBL" id="MH969426">
    <property type="protein sequence ID" value="AYM54575.1"/>
    <property type="molecule type" value="Genomic_DNA"/>
</dbReference>
<dbReference type="Pfam" id="PF01809">
    <property type="entry name" value="YidD"/>
    <property type="match status" value="1"/>
</dbReference>
<protein>
    <recommendedName>
        <fullName evidence="3">Membrane protein insertion efficiency factor</fullName>
    </recommendedName>
</protein>
<organism evidence="2">
    <name type="scientific">Nannocystis exedens</name>
    <dbReference type="NCBI Taxonomy" id="54"/>
    <lineage>
        <taxon>Bacteria</taxon>
        <taxon>Pseudomonadati</taxon>
        <taxon>Myxococcota</taxon>
        <taxon>Polyangia</taxon>
        <taxon>Nannocystales</taxon>
        <taxon>Nannocystaceae</taxon>
        <taxon>Nannocystis</taxon>
    </lineage>
</organism>
<dbReference type="InterPro" id="IPR002696">
    <property type="entry name" value="Membr_insert_effic_factor_YidD"/>
</dbReference>
<sequence>MIRLYQRYAPARLRSACRFEPSCSNFAATAIVRWGFWRGWRLSLQHLFACRPPHGGPWAVPVSDDELQRFGERGPPVRMLRAAELPEWMETRSELPKLGDARPHAPAPVGAEPPAITSP</sequence>
<feature type="region of interest" description="Disordered" evidence="1">
    <location>
        <begin position="93"/>
        <end position="119"/>
    </location>
</feature>
<dbReference type="NCBIfam" id="TIGR00278">
    <property type="entry name" value="membrane protein insertion efficiency factor YidD"/>
    <property type="match status" value="1"/>
</dbReference>
<evidence type="ECO:0000313" key="2">
    <source>
        <dbReference type="EMBL" id="AYM54575.1"/>
    </source>
</evidence>
<dbReference type="AlphaFoldDB" id="A0A3S5GYP9"/>
<name>A0A3S5GYP9_9BACT</name>
<evidence type="ECO:0008006" key="3">
    <source>
        <dbReference type="Google" id="ProtNLM"/>
    </source>
</evidence>
<feature type="compositionally biased region" description="Basic and acidic residues" evidence="1">
    <location>
        <begin position="93"/>
        <end position="103"/>
    </location>
</feature>
<evidence type="ECO:0000256" key="1">
    <source>
        <dbReference type="SAM" id="MobiDB-lite"/>
    </source>
</evidence>